<evidence type="ECO:0000313" key="2">
    <source>
        <dbReference type="Proteomes" id="UP000006462"/>
    </source>
</evidence>
<evidence type="ECO:0000313" key="1">
    <source>
        <dbReference type="EMBL" id="EFB89859.1"/>
    </source>
</evidence>
<organism evidence="1 2">
    <name type="scientific">Pyramidobacter piscolens W5455</name>
    <dbReference type="NCBI Taxonomy" id="352165"/>
    <lineage>
        <taxon>Bacteria</taxon>
        <taxon>Thermotogati</taxon>
        <taxon>Synergistota</taxon>
        <taxon>Synergistia</taxon>
        <taxon>Synergistales</taxon>
        <taxon>Dethiosulfovibrionaceae</taxon>
        <taxon>Pyramidobacter</taxon>
    </lineage>
</organism>
<protein>
    <submittedName>
        <fullName evidence="1">Uncharacterized protein</fullName>
    </submittedName>
</protein>
<keyword evidence="2" id="KW-1185">Reference proteome</keyword>
<sequence length="49" mass="5641">MKTAIFGDQRRKRKAGTILILTFQMTFVPVFHGTRSCVLCSSLRRFSPH</sequence>
<comment type="caution">
    <text evidence="1">The sequence shown here is derived from an EMBL/GenBank/DDBJ whole genome shotgun (WGS) entry which is preliminary data.</text>
</comment>
<reference evidence="1 2" key="1">
    <citation type="submission" date="2009-12" db="EMBL/GenBank/DDBJ databases">
        <authorList>
            <person name="Shrivastava S."/>
            <person name="Madupu R."/>
            <person name="Durkin A.S."/>
            <person name="Torralba M."/>
            <person name="Methe B."/>
            <person name="Sutton G.G."/>
            <person name="Strausberg R.L."/>
            <person name="Nelson K.E."/>
        </authorList>
    </citation>
    <scope>NUCLEOTIDE SEQUENCE [LARGE SCALE GENOMIC DNA]</scope>
    <source>
        <strain evidence="1 2">W5455</strain>
    </source>
</reference>
<proteinExistence type="predicted"/>
<dbReference type="EMBL" id="ADFP01000116">
    <property type="protein sequence ID" value="EFB89859.1"/>
    <property type="molecule type" value="Genomic_DNA"/>
</dbReference>
<dbReference type="Proteomes" id="UP000006462">
    <property type="component" value="Unassembled WGS sequence"/>
</dbReference>
<accession>A0ABM9ZSJ9</accession>
<gene>
    <name evidence="1" type="ORF">HMPREF7215_2730</name>
</gene>
<name>A0ABM9ZSJ9_9BACT</name>